<proteinExistence type="predicted"/>
<organism evidence="3 4">
    <name type="scientific">Arenimonas maotaiensis</name>
    <dbReference type="NCBI Taxonomy" id="1446479"/>
    <lineage>
        <taxon>Bacteria</taxon>
        <taxon>Pseudomonadati</taxon>
        <taxon>Pseudomonadota</taxon>
        <taxon>Gammaproteobacteria</taxon>
        <taxon>Lysobacterales</taxon>
        <taxon>Lysobacteraceae</taxon>
        <taxon>Arenimonas</taxon>
    </lineage>
</organism>
<feature type="transmembrane region" description="Helical" evidence="1">
    <location>
        <begin position="82"/>
        <end position="102"/>
    </location>
</feature>
<evidence type="ECO:0000256" key="1">
    <source>
        <dbReference type="SAM" id="Phobius"/>
    </source>
</evidence>
<evidence type="ECO:0000313" key="3">
    <source>
        <dbReference type="EMBL" id="GGF93768.1"/>
    </source>
</evidence>
<feature type="chain" id="PRO_5036972607" description="Sugar transporter" evidence="2">
    <location>
        <begin position="28"/>
        <end position="140"/>
    </location>
</feature>
<reference evidence="3" key="2">
    <citation type="submission" date="2020-09" db="EMBL/GenBank/DDBJ databases">
        <authorList>
            <person name="Sun Q."/>
            <person name="Zhou Y."/>
        </authorList>
    </citation>
    <scope>NUCLEOTIDE SEQUENCE</scope>
    <source>
        <strain evidence="3">CGMCC 1.12726</strain>
    </source>
</reference>
<reference evidence="3" key="1">
    <citation type="journal article" date="2014" name="Int. J. Syst. Evol. Microbiol.">
        <title>Complete genome sequence of Corynebacterium casei LMG S-19264T (=DSM 44701T), isolated from a smear-ripened cheese.</title>
        <authorList>
            <consortium name="US DOE Joint Genome Institute (JGI-PGF)"/>
            <person name="Walter F."/>
            <person name="Albersmeier A."/>
            <person name="Kalinowski J."/>
            <person name="Ruckert C."/>
        </authorList>
    </citation>
    <scope>NUCLEOTIDE SEQUENCE</scope>
    <source>
        <strain evidence="3">CGMCC 1.12726</strain>
    </source>
</reference>
<keyword evidence="2" id="KW-0732">Signal</keyword>
<comment type="caution">
    <text evidence="3">The sequence shown here is derived from an EMBL/GenBank/DDBJ whole genome shotgun (WGS) entry which is preliminary data.</text>
</comment>
<name>A0A917CQ48_9GAMM</name>
<accession>A0A917CQ48</accession>
<dbReference type="AlphaFoldDB" id="A0A917CQ48"/>
<evidence type="ECO:0008006" key="5">
    <source>
        <dbReference type="Google" id="ProtNLM"/>
    </source>
</evidence>
<protein>
    <recommendedName>
        <fullName evidence="5">Sugar transporter</fullName>
    </recommendedName>
</protein>
<evidence type="ECO:0000256" key="2">
    <source>
        <dbReference type="SAM" id="SignalP"/>
    </source>
</evidence>
<keyword evidence="4" id="KW-1185">Reference proteome</keyword>
<dbReference type="EMBL" id="BMFO01000003">
    <property type="protein sequence ID" value="GGF93768.1"/>
    <property type="molecule type" value="Genomic_DNA"/>
</dbReference>
<feature type="transmembrane region" description="Helical" evidence="1">
    <location>
        <begin position="51"/>
        <end position="75"/>
    </location>
</feature>
<feature type="signal peptide" evidence="2">
    <location>
        <begin position="1"/>
        <end position="27"/>
    </location>
</feature>
<dbReference type="RefSeq" id="WP_188449411.1">
    <property type="nucleotide sequence ID" value="NZ_BMFO01000003.1"/>
</dbReference>
<keyword evidence="1" id="KW-0472">Membrane</keyword>
<keyword evidence="1" id="KW-0812">Transmembrane</keyword>
<sequence>MNASPTWFKAVSVLALLWNLLGCLAFAADLRLTPDDLAKLPEAQQALYAARPAWALAATATAVLGGALGCLGLLFGKRWAQALLWLSLLGIVAQDIGLFLLVDGARLAGPAAVVMQSIVLLVGIGLVALARRAAAKGWLA</sequence>
<keyword evidence="1" id="KW-1133">Transmembrane helix</keyword>
<evidence type="ECO:0000313" key="4">
    <source>
        <dbReference type="Proteomes" id="UP000632858"/>
    </source>
</evidence>
<feature type="transmembrane region" description="Helical" evidence="1">
    <location>
        <begin position="108"/>
        <end position="130"/>
    </location>
</feature>
<dbReference type="Proteomes" id="UP000632858">
    <property type="component" value="Unassembled WGS sequence"/>
</dbReference>
<gene>
    <name evidence="3" type="ORF">GCM10010960_14420</name>
</gene>